<proteinExistence type="predicted"/>
<keyword evidence="2" id="KW-1185">Reference proteome</keyword>
<organism evidence="1 2">
    <name type="scientific">Mycena metata</name>
    <dbReference type="NCBI Taxonomy" id="1033252"/>
    <lineage>
        <taxon>Eukaryota</taxon>
        <taxon>Fungi</taxon>
        <taxon>Dikarya</taxon>
        <taxon>Basidiomycota</taxon>
        <taxon>Agaricomycotina</taxon>
        <taxon>Agaricomycetes</taxon>
        <taxon>Agaricomycetidae</taxon>
        <taxon>Agaricales</taxon>
        <taxon>Marasmiineae</taxon>
        <taxon>Mycenaceae</taxon>
        <taxon>Mycena</taxon>
    </lineage>
</organism>
<evidence type="ECO:0000313" key="1">
    <source>
        <dbReference type="EMBL" id="KAJ7741815.1"/>
    </source>
</evidence>
<dbReference type="EMBL" id="JARKIB010000097">
    <property type="protein sequence ID" value="KAJ7741815.1"/>
    <property type="molecule type" value="Genomic_DNA"/>
</dbReference>
<reference evidence="1" key="1">
    <citation type="submission" date="2023-03" db="EMBL/GenBank/DDBJ databases">
        <title>Massive genome expansion in bonnet fungi (Mycena s.s.) driven by repeated elements and novel gene families across ecological guilds.</title>
        <authorList>
            <consortium name="Lawrence Berkeley National Laboratory"/>
            <person name="Harder C.B."/>
            <person name="Miyauchi S."/>
            <person name="Viragh M."/>
            <person name="Kuo A."/>
            <person name="Thoen E."/>
            <person name="Andreopoulos B."/>
            <person name="Lu D."/>
            <person name="Skrede I."/>
            <person name="Drula E."/>
            <person name="Henrissat B."/>
            <person name="Morin E."/>
            <person name="Kohler A."/>
            <person name="Barry K."/>
            <person name="LaButti K."/>
            <person name="Morin E."/>
            <person name="Salamov A."/>
            <person name="Lipzen A."/>
            <person name="Mereny Z."/>
            <person name="Hegedus B."/>
            <person name="Baldrian P."/>
            <person name="Stursova M."/>
            <person name="Weitz H."/>
            <person name="Taylor A."/>
            <person name="Grigoriev I.V."/>
            <person name="Nagy L.G."/>
            <person name="Martin F."/>
            <person name="Kauserud H."/>
        </authorList>
    </citation>
    <scope>NUCLEOTIDE SEQUENCE</scope>
    <source>
        <strain evidence="1">CBHHK182m</strain>
    </source>
</reference>
<evidence type="ECO:0000313" key="2">
    <source>
        <dbReference type="Proteomes" id="UP001215598"/>
    </source>
</evidence>
<protein>
    <submittedName>
        <fullName evidence="1">Uncharacterized protein</fullName>
    </submittedName>
</protein>
<gene>
    <name evidence="1" type="ORF">B0H16DRAFT_1464255</name>
</gene>
<accession>A0AAD7IH53</accession>
<dbReference type="Proteomes" id="UP001215598">
    <property type="component" value="Unassembled WGS sequence"/>
</dbReference>
<dbReference type="AlphaFoldDB" id="A0AAD7IH53"/>
<sequence>MDYPGCCSATQQDNTTRGAEMQQFQCRWVLAATILTAGSTRKYNPADLSAHLSVFHANLNPPPLIPHHREFLSTTNSRAIVALRGLGKKWGSFLHTYRDFIADLDAKSELDIIGDMLLLIAAIIHHGPEVIASTDGVRTLIVGGWRLIFDQPGGPHATSGYLMCVIEILTKMKLASPIHRNEFIQGAGGSIDDAATLLTRSLYHYFPTSCESFMHEGFLWIPAIFHPLRDLKIMDFPETKMAVLDAGFGGSLINIICVFTVSQLPKADGITLGALHLLHDMLEYSEEEWVLRRAVADGLLRGRVSCGVLALGDGYVVQLLRTSLSRGTIYRSVLSEISKLLPELDGFAKDPLFIGSTIFDAWTTFRALV</sequence>
<comment type="caution">
    <text evidence="1">The sequence shown here is derived from an EMBL/GenBank/DDBJ whole genome shotgun (WGS) entry which is preliminary data.</text>
</comment>
<name>A0AAD7IH53_9AGAR</name>